<evidence type="ECO:0008006" key="12">
    <source>
        <dbReference type="Google" id="ProtNLM"/>
    </source>
</evidence>
<evidence type="ECO:0000313" key="10">
    <source>
        <dbReference type="EMBL" id="KAF5937654.1"/>
    </source>
</evidence>
<dbReference type="InterPro" id="IPR019786">
    <property type="entry name" value="Zinc_finger_PHD-type_CS"/>
</dbReference>
<keyword evidence="3 6" id="KW-0863">Zinc-finger</keyword>
<dbReference type="InterPro" id="IPR001965">
    <property type="entry name" value="Znf_PHD"/>
</dbReference>
<keyword evidence="4" id="KW-0862">Zinc</keyword>
<dbReference type="PROSITE" id="PS50016">
    <property type="entry name" value="ZF_PHD_2"/>
    <property type="match status" value="1"/>
</dbReference>
<evidence type="ECO:0000256" key="4">
    <source>
        <dbReference type="ARBA" id="ARBA00022833"/>
    </source>
</evidence>
<dbReference type="Pfam" id="PF21743">
    <property type="entry name" value="PTM_DIR17_Tudor"/>
    <property type="match status" value="1"/>
</dbReference>
<dbReference type="GO" id="GO:0008270">
    <property type="term" value="F:zinc ion binding"/>
    <property type="evidence" value="ECO:0007669"/>
    <property type="project" value="UniProtKB-KW"/>
</dbReference>
<dbReference type="InterPro" id="IPR056618">
    <property type="entry name" value="Chromo_PTM"/>
</dbReference>
<dbReference type="PANTHER" id="PTHR46508">
    <property type="entry name" value="PHD FINGER FAMILY PROTEIN"/>
    <property type="match status" value="1"/>
</dbReference>
<dbReference type="InterPro" id="IPR011011">
    <property type="entry name" value="Znf_FYVE_PHD"/>
</dbReference>
<dbReference type="Gene3D" id="3.30.40.10">
    <property type="entry name" value="Zinc/RING finger domain, C3HC4 (zinc finger)"/>
    <property type="match status" value="2"/>
</dbReference>
<keyword evidence="5" id="KW-0539">Nucleus</keyword>
<dbReference type="EMBL" id="JACBKZ010000012">
    <property type="protein sequence ID" value="KAF5937654.1"/>
    <property type="molecule type" value="Genomic_DNA"/>
</dbReference>
<feature type="compositionally biased region" description="Acidic residues" evidence="7">
    <location>
        <begin position="142"/>
        <end position="160"/>
    </location>
</feature>
<evidence type="ECO:0000256" key="3">
    <source>
        <dbReference type="ARBA" id="ARBA00022771"/>
    </source>
</evidence>
<evidence type="ECO:0000256" key="2">
    <source>
        <dbReference type="ARBA" id="ARBA00022723"/>
    </source>
</evidence>
<evidence type="ECO:0000256" key="7">
    <source>
        <dbReference type="SAM" id="MobiDB-lite"/>
    </source>
</evidence>
<dbReference type="CDD" id="cd20401">
    <property type="entry name" value="Tudor_AtPTM-like"/>
    <property type="match status" value="1"/>
</dbReference>
<name>A0A7J7GE09_CAMSI</name>
<dbReference type="SUPFAM" id="SSF57903">
    <property type="entry name" value="FYVE/PHD zinc finger"/>
    <property type="match status" value="2"/>
</dbReference>
<accession>A0A7J7GE09</accession>
<dbReference type="Pfam" id="PF00628">
    <property type="entry name" value="PHD"/>
    <property type="match status" value="1"/>
</dbReference>
<evidence type="ECO:0000256" key="1">
    <source>
        <dbReference type="ARBA" id="ARBA00004123"/>
    </source>
</evidence>
<evidence type="ECO:0000313" key="11">
    <source>
        <dbReference type="Proteomes" id="UP000593564"/>
    </source>
</evidence>
<dbReference type="InterPro" id="IPR013083">
    <property type="entry name" value="Znf_RING/FYVE/PHD"/>
</dbReference>
<dbReference type="Proteomes" id="UP000593564">
    <property type="component" value="Unassembled WGS sequence"/>
</dbReference>
<dbReference type="InterPro" id="IPR019787">
    <property type="entry name" value="Znf_PHD-finger"/>
</dbReference>
<organism evidence="10 11">
    <name type="scientific">Camellia sinensis</name>
    <name type="common">Tea plant</name>
    <name type="synonym">Thea sinensis</name>
    <dbReference type="NCBI Taxonomy" id="4442"/>
    <lineage>
        <taxon>Eukaryota</taxon>
        <taxon>Viridiplantae</taxon>
        <taxon>Streptophyta</taxon>
        <taxon>Embryophyta</taxon>
        <taxon>Tracheophyta</taxon>
        <taxon>Spermatophyta</taxon>
        <taxon>Magnoliopsida</taxon>
        <taxon>eudicotyledons</taxon>
        <taxon>Gunneridae</taxon>
        <taxon>Pentapetalae</taxon>
        <taxon>asterids</taxon>
        <taxon>Ericales</taxon>
        <taxon>Theaceae</taxon>
        <taxon>Camellia</taxon>
    </lineage>
</organism>
<reference evidence="10 11" key="2">
    <citation type="submission" date="2020-07" db="EMBL/GenBank/DDBJ databases">
        <title>Genome assembly of wild tea tree DASZ reveals pedigree and selection history of tea varieties.</title>
        <authorList>
            <person name="Zhang W."/>
        </authorList>
    </citation>
    <scope>NUCLEOTIDE SEQUENCE [LARGE SCALE GENOMIC DNA]</scope>
    <source>
        <strain evidence="11">cv. G240</strain>
        <tissue evidence="10">Leaf</tissue>
    </source>
</reference>
<keyword evidence="11" id="KW-1185">Reference proteome</keyword>
<evidence type="ECO:0000259" key="8">
    <source>
        <dbReference type="PROSITE" id="PS50016"/>
    </source>
</evidence>
<dbReference type="PROSITE" id="PS01359">
    <property type="entry name" value="ZF_PHD_1"/>
    <property type="match status" value="1"/>
</dbReference>
<dbReference type="Pfam" id="PF02791">
    <property type="entry name" value="DDT"/>
    <property type="match status" value="1"/>
</dbReference>
<proteinExistence type="predicted"/>
<dbReference type="SMART" id="SM00249">
    <property type="entry name" value="PHD"/>
    <property type="match status" value="2"/>
</dbReference>
<dbReference type="InterPro" id="IPR018501">
    <property type="entry name" value="DDT_dom"/>
</dbReference>
<keyword evidence="2" id="KW-0479">Metal-binding</keyword>
<evidence type="ECO:0000256" key="6">
    <source>
        <dbReference type="PROSITE-ProRule" id="PRU00146"/>
    </source>
</evidence>
<dbReference type="Pfam" id="PF24294">
    <property type="entry name" value="Chromo_PTM"/>
    <property type="match status" value="1"/>
</dbReference>
<reference evidence="11" key="1">
    <citation type="journal article" date="2020" name="Nat. Commun.">
        <title>Genome assembly of wild tea tree DASZ reveals pedigree and selection history of tea varieties.</title>
        <authorList>
            <person name="Zhang W."/>
            <person name="Zhang Y."/>
            <person name="Qiu H."/>
            <person name="Guo Y."/>
            <person name="Wan H."/>
            <person name="Zhang X."/>
            <person name="Scossa F."/>
            <person name="Alseekh S."/>
            <person name="Zhang Q."/>
            <person name="Wang P."/>
            <person name="Xu L."/>
            <person name="Schmidt M.H."/>
            <person name="Jia X."/>
            <person name="Li D."/>
            <person name="Zhu A."/>
            <person name="Guo F."/>
            <person name="Chen W."/>
            <person name="Ni D."/>
            <person name="Usadel B."/>
            <person name="Fernie A.R."/>
            <person name="Wen W."/>
        </authorList>
    </citation>
    <scope>NUCLEOTIDE SEQUENCE [LARGE SCALE GENOMIC DNA]</scope>
    <source>
        <strain evidence="11">cv. G240</strain>
    </source>
</reference>
<dbReference type="CDD" id="cd15532">
    <property type="entry name" value="PHD2_CHD_II"/>
    <property type="match status" value="1"/>
</dbReference>
<feature type="region of interest" description="Disordered" evidence="7">
    <location>
        <begin position="1257"/>
        <end position="1278"/>
    </location>
</feature>
<dbReference type="PROSITE" id="PS50827">
    <property type="entry name" value="DDT"/>
    <property type="match status" value="1"/>
</dbReference>
<dbReference type="Pfam" id="PF15612">
    <property type="entry name" value="WHIM1"/>
    <property type="match status" value="1"/>
</dbReference>
<evidence type="ECO:0000259" key="9">
    <source>
        <dbReference type="PROSITE" id="PS50827"/>
    </source>
</evidence>
<protein>
    <recommendedName>
        <fullName evidence="12">PHD-type domain-containing protein</fullName>
    </recommendedName>
</protein>
<dbReference type="InterPro" id="IPR047365">
    <property type="entry name" value="Tudor_AtPTM-like"/>
</dbReference>
<sequence>MEPAVIRLERRGRKRKRKDVENVLAGPQPNKQVVEIRSMVLVGRYVKKEFEGSGNFFGKIVYYDTGLYRIDYEDGDCEDLESAEVRKLLIRDGDLVGDLINKLDELLAKKYAKGKDIVDGKVKDLVNVADRVKASLPNELSNDGDNEIDVQIDDDDDADSSSDSCEHTWDHYFSSEADAPFVPPPQLPPSSGNIGVPEECVSHLFSVYGFLRSFSIQLFLSPFGLDDFVGSLNCLVPNTLLDGIHVALMHMLRRHLDMLSYDGSELASKCLRFTDWSLLDTLTWPVYLVQYLMVMGYTNGPEWKGFYIDVLEKDYYTLPAGRKLMILLILCDDVVESIELRTEIDTCEESIVGIDSDAVVSESGPRRVHPRYSKTSACKNEEAMEIIAKVHGTKSTCNSSYLGVKGTEMNVDADIVYDGNGDECRLCGMDGTLLCCDGCPSAYHSRCIGVSKMFIPEGAWYCPECTINKIGPKIMRGTPLRGAEIFGIDSYGQVFLGTCNHLLVLKDSIKSEPYLQGNYTILEYSKRYTSGNSNGSHRGYVDVNVSSQSKEGNVGSAGRGYRNSSDDCFYMGSHFKSQAYINNYVHGDFAASAAVNLAILSTEESRVSESHSDNRRKLVSANTSLQVKAFSSAAIRFFWPNSEKKLVEVPRERCSWCLSCRAPVTSKKACLLNGAASNAIKGAMKILAGLRPTKNGDGSLLGIATYVMLMEESLCGLTIGPFQSAAYRKQWRKQVEQATTCSAVKSLLLELEENIRSVALSGDWVKLVDNWSVESFVTQSATFATGTTQKRGPGGRRGRKPSVISEVTSDDSIDNLSDFNWWRGGILSKLILHRGVLPRSMVKKAARQGGRRKIPGIYYAEGSEIPKRSRQYFWRAAVEMSKNASQLALQVRYLDLHVRWSDLVCPEQNLQDGKGPETEASAFRNAFVCDKKNVEHMIIYGVAFENQKHLPSRVMKNIIEVEQRQDGREKYWFSETHIPLYLIKEYEQDIGKSLLPLAGKPANVLSKLQRRQLKASRKDIFSYLSCKRDNLDKCHCASCQLDVLLGNAVRCSECQGFCHEDCTISSTIQRIGEVEFLITCKRCSPTKTIPKSENSNESSTRPLLLQGQEFQNAVTVSKGAKQKSFIQPSTPVGHLGSFLKIKSAPRGSSLAAKNRHRLCSWGLIWKKKNLEDNGIDFRLKNLLLRGNSDMSWPGPPYNSDLMYIRCETCKNWYHADAVELEESRIFDLMGFKCCRCRRIRTPVCPYMDLENKRILEAKKPRTRAPKAGNSESDPDYGTISEQAQELESAPPMLPKNEAKRTFSRAPNSESDPGYGIVSEQSKELESAPPGLPNNEEAVRVKEDNPLSSISMAEQFTKLKSEIDVEGNAVTATATASGTGPRKLTVRRHIQNENNVDGTSANNLSQVELSTLVEPNHVLIPAEGLCPRVTSDVSKSFEDGMLFDHEGLSYEDMEFEPQTYFSFTELLASDDVMGDWQSLSAVSSNGFPEPCGIRASNQQEHKISVKPRC</sequence>
<dbReference type="PANTHER" id="PTHR46508:SF1">
    <property type="entry name" value="PHD FINGER FAMILY PROTEIN"/>
    <property type="match status" value="1"/>
</dbReference>
<comment type="caution">
    <text evidence="10">The sequence shown here is derived from an EMBL/GenBank/DDBJ whole genome shotgun (WGS) entry which is preliminary data.</text>
</comment>
<dbReference type="GO" id="GO:0000785">
    <property type="term" value="C:chromatin"/>
    <property type="evidence" value="ECO:0007669"/>
    <property type="project" value="UniProtKB-ARBA"/>
</dbReference>
<dbReference type="SMART" id="SM00571">
    <property type="entry name" value="DDT"/>
    <property type="match status" value="1"/>
</dbReference>
<gene>
    <name evidence="10" type="ORF">HYC85_025160</name>
</gene>
<evidence type="ECO:0000256" key="5">
    <source>
        <dbReference type="ARBA" id="ARBA00023242"/>
    </source>
</evidence>
<feature type="domain" description="DDT" evidence="9">
    <location>
        <begin position="198"/>
        <end position="258"/>
    </location>
</feature>
<comment type="subcellular location">
    <subcellularLocation>
        <location evidence="1">Nucleus</location>
    </subcellularLocation>
</comment>
<feature type="domain" description="PHD-type" evidence="8">
    <location>
        <begin position="421"/>
        <end position="468"/>
    </location>
</feature>
<dbReference type="InterPro" id="IPR028942">
    <property type="entry name" value="WHIM1_dom"/>
</dbReference>
<dbReference type="GO" id="GO:0005634">
    <property type="term" value="C:nucleus"/>
    <property type="evidence" value="ECO:0007669"/>
    <property type="project" value="UniProtKB-SubCell"/>
</dbReference>
<feature type="region of interest" description="Disordered" evidence="7">
    <location>
        <begin position="137"/>
        <end position="166"/>
    </location>
</feature>